<proteinExistence type="predicted"/>
<dbReference type="PANTHER" id="PTHR14911">
    <property type="entry name" value="THUMP DOMAIN-CONTAINING"/>
    <property type="match status" value="1"/>
</dbReference>
<dbReference type="Gene3D" id="3.40.50.150">
    <property type="entry name" value="Vaccinia Virus protein VP39"/>
    <property type="match status" value="1"/>
</dbReference>
<name>A0ABY5W2E6_9ACTN</name>
<keyword evidence="2" id="KW-0489">Methyltransferase</keyword>
<evidence type="ECO:0000313" key="3">
    <source>
        <dbReference type="Proteomes" id="UP001059617"/>
    </source>
</evidence>
<gene>
    <name evidence="2" type="ORF">Dfulv_02615</name>
</gene>
<dbReference type="CDD" id="cd02440">
    <property type="entry name" value="AdoMet_MTases"/>
    <property type="match status" value="1"/>
</dbReference>
<dbReference type="SUPFAM" id="SSF53335">
    <property type="entry name" value="S-adenosyl-L-methionine-dependent methyltransferases"/>
    <property type="match status" value="1"/>
</dbReference>
<dbReference type="GO" id="GO:0032259">
    <property type="term" value="P:methylation"/>
    <property type="evidence" value="ECO:0007669"/>
    <property type="project" value="UniProtKB-KW"/>
</dbReference>
<dbReference type="Proteomes" id="UP001059617">
    <property type="component" value="Chromosome"/>
</dbReference>
<evidence type="ECO:0000259" key="1">
    <source>
        <dbReference type="Pfam" id="PF01170"/>
    </source>
</evidence>
<dbReference type="InterPro" id="IPR002052">
    <property type="entry name" value="DNA_methylase_N6_adenine_CS"/>
</dbReference>
<keyword evidence="2" id="KW-0808">Transferase</keyword>
<sequence>MTAARLVARVVRGIERVLADEVQVGKLGRVTAVEHREVWFEADRPGPAVLDLRCADDVFLVGTTAAGIGRARADLQMLGKAAAAMPVRHLLDQRRLCGGAPAAARSVDVSASFLGRRNFTRYDIEDAVGEPVAAALGLPYHSRRTGAAPPPGGLSWRVTLVDDRALVALRIADRPLHRRAYRQWSRPGSLHPPVAAAMLRLAGRRPGEILLDPCCGVGTIVLEASGPALGGDIDPSAVDAARRNAAGRPETPGIAWVVGDAGRLPLPDGAVDLVVTNPPWDRQVPFGGSLARRPQLFWTQVRRVLRPGGRAVVLTTDAGAALASGLSHVDSVPISLAGQHPRIVVLRN</sequence>
<dbReference type="PRINTS" id="PR00507">
    <property type="entry name" value="N12N6MTFRASE"/>
</dbReference>
<dbReference type="Gene3D" id="3.30.2130.30">
    <property type="match status" value="1"/>
</dbReference>
<dbReference type="InterPro" id="IPR029063">
    <property type="entry name" value="SAM-dependent_MTases_sf"/>
</dbReference>
<feature type="domain" description="Ribosomal RNA large subunit methyltransferase K/L-like methyltransferase" evidence="1">
    <location>
        <begin position="229"/>
        <end position="317"/>
    </location>
</feature>
<dbReference type="GO" id="GO:0008168">
    <property type="term" value="F:methyltransferase activity"/>
    <property type="evidence" value="ECO:0007669"/>
    <property type="project" value="UniProtKB-KW"/>
</dbReference>
<accession>A0ABY5W2E6</accession>
<reference evidence="2" key="2">
    <citation type="submission" date="2022-09" db="EMBL/GenBank/DDBJ databases">
        <title>Biosynthetic gene clusters of Dactylosporangioum fulvum.</title>
        <authorList>
            <person name="Caradec T."/>
        </authorList>
    </citation>
    <scope>NUCLEOTIDE SEQUENCE</scope>
    <source>
        <strain evidence="2">NRRL B-16292</strain>
    </source>
</reference>
<keyword evidence="3" id="KW-1185">Reference proteome</keyword>
<dbReference type="RefSeq" id="WP_259860999.1">
    <property type="nucleotide sequence ID" value="NZ_BAAAST010000116.1"/>
</dbReference>
<dbReference type="InterPro" id="IPR000241">
    <property type="entry name" value="RlmKL-like_Mtase"/>
</dbReference>
<dbReference type="PROSITE" id="PS00092">
    <property type="entry name" value="N6_MTASE"/>
    <property type="match status" value="1"/>
</dbReference>
<dbReference type="Pfam" id="PF01170">
    <property type="entry name" value="UPF0020"/>
    <property type="match status" value="2"/>
</dbReference>
<protein>
    <submittedName>
        <fullName evidence="2">Methyltransferase domain-containing protein</fullName>
    </submittedName>
</protein>
<dbReference type="PANTHER" id="PTHR14911:SF13">
    <property type="entry name" value="TRNA (GUANINE(6)-N2)-METHYLTRANSFERASE THUMP3"/>
    <property type="match status" value="1"/>
</dbReference>
<organism evidence="2 3">
    <name type="scientific">Dactylosporangium fulvum</name>
    <dbReference type="NCBI Taxonomy" id="53359"/>
    <lineage>
        <taxon>Bacteria</taxon>
        <taxon>Bacillati</taxon>
        <taxon>Actinomycetota</taxon>
        <taxon>Actinomycetes</taxon>
        <taxon>Micromonosporales</taxon>
        <taxon>Micromonosporaceae</taxon>
        <taxon>Dactylosporangium</taxon>
    </lineage>
</organism>
<reference evidence="2" key="1">
    <citation type="submission" date="2021-04" db="EMBL/GenBank/DDBJ databases">
        <authorList>
            <person name="Hartkoorn R.C."/>
            <person name="Beaudoing E."/>
            <person name="Hot D."/>
        </authorList>
    </citation>
    <scope>NUCLEOTIDE SEQUENCE</scope>
    <source>
        <strain evidence="2">NRRL B-16292</strain>
    </source>
</reference>
<evidence type="ECO:0000313" key="2">
    <source>
        <dbReference type="EMBL" id="UWP83219.1"/>
    </source>
</evidence>
<feature type="domain" description="Ribosomal RNA large subunit methyltransferase K/L-like methyltransferase" evidence="1">
    <location>
        <begin position="179"/>
        <end position="224"/>
    </location>
</feature>
<dbReference type="EMBL" id="CP073720">
    <property type="protein sequence ID" value="UWP83219.1"/>
    <property type="molecule type" value="Genomic_DNA"/>
</dbReference>